<dbReference type="EMBL" id="BMAW01031734">
    <property type="protein sequence ID" value="GFU22500.1"/>
    <property type="molecule type" value="Genomic_DNA"/>
</dbReference>
<dbReference type="Pfam" id="PF26091">
    <property type="entry name" value="PWI_CCDC43"/>
    <property type="match status" value="1"/>
</dbReference>
<reference evidence="5" key="1">
    <citation type="submission" date="2020-08" db="EMBL/GenBank/DDBJ databases">
        <title>Multicomponent nature underlies the extraordinary mechanical properties of spider dragline silk.</title>
        <authorList>
            <person name="Kono N."/>
            <person name="Nakamura H."/>
            <person name="Mori M."/>
            <person name="Yoshida Y."/>
            <person name="Ohtoshi R."/>
            <person name="Malay A.D."/>
            <person name="Moran D.A.P."/>
            <person name="Tomita M."/>
            <person name="Numata K."/>
            <person name="Arakawa K."/>
        </authorList>
    </citation>
    <scope>NUCLEOTIDE SEQUENCE</scope>
</reference>
<dbReference type="InterPro" id="IPR058771">
    <property type="entry name" value="PWI_CCDC43"/>
</dbReference>
<evidence type="ECO:0000256" key="2">
    <source>
        <dbReference type="ARBA" id="ARBA00016648"/>
    </source>
</evidence>
<evidence type="ECO:0000259" key="4">
    <source>
        <dbReference type="Pfam" id="PF26091"/>
    </source>
</evidence>
<dbReference type="PANTHER" id="PTHR31684">
    <property type="entry name" value="COILED-COIL DOMAIN-CONTAINING PROTEIN 43"/>
    <property type="match status" value="1"/>
</dbReference>
<evidence type="ECO:0000256" key="3">
    <source>
        <dbReference type="ARBA" id="ARBA00023054"/>
    </source>
</evidence>
<dbReference type="Proteomes" id="UP000887013">
    <property type="component" value="Unassembled WGS sequence"/>
</dbReference>
<comment type="caution">
    <text evidence="5">The sequence shown here is derived from an EMBL/GenBank/DDBJ whole genome shotgun (WGS) entry which is preliminary data.</text>
</comment>
<dbReference type="InterPro" id="IPR037666">
    <property type="entry name" value="CCDC43"/>
</dbReference>
<proteinExistence type="inferred from homology"/>
<sequence>MAVETSEDVFNKWLTKKLETFEIEDDVLATYISSVITIDDVDTDKKKDVLKDIFQDMLQGADVEALSNEILDEWSECSGKSSNALEKERKYHFLCIL</sequence>
<organism evidence="5 6">
    <name type="scientific">Nephila pilipes</name>
    <name type="common">Giant wood spider</name>
    <name type="synonym">Nephila maculata</name>
    <dbReference type="NCBI Taxonomy" id="299642"/>
    <lineage>
        <taxon>Eukaryota</taxon>
        <taxon>Metazoa</taxon>
        <taxon>Ecdysozoa</taxon>
        <taxon>Arthropoda</taxon>
        <taxon>Chelicerata</taxon>
        <taxon>Arachnida</taxon>
        <taxon>Araneae</taxon>
        <taxon>Araneomorphae</taxon>
        <taxon>Entelegynae</taxon>
        <taxon>Araneoidea</taxon>
        <taxon>Nephilidae</taxon>
        <taxon>Nephila</taxon>
    </lineage>
</organism>
<accession>A0A8X6QEH4</accession>
<comment type="similarity">
    <text evidence="1">Belongs to the CCDC43 family.</text>
</comment>
<gene>
    <name evidence="5" type="ORF">NPIL_85611</name>
</gene>
<evidence type="ECO:0000313" key="6">
    <source>
        <dbReference type="Proteomes" id="UP000887013"/>
    </source>
</evidence>
<evidence type="ECO:0000256" key="1">
    <source>
        <dbReference type="ARBA" id="ARBA00005305"/>
    </source>
</evidence>
<dbReference type="PANTHER" id="PTHR31684:SF2">
    <property type="entry name" value="COILED-COIL DOMAIN-CONTAINING PROTEIN 43"/>
    <property type="match status" value="1"/>
</dbReference>
<dbReference type="OrthoDB" id="2187466at2759"/>
<feature type="domain" description="CCDC43 PWI-like" evidence="4">
    <location>
        <begin position="6"/>
        <end position="79"/>
    </location>
</feature>
<dbReference type="AlphaFoldDB" id="A0A8X6QEH4"/>
<keyword evidence="3" id="KW-0175">Coiled coil</keyword>
<name>A0A8X6QEH4_NEPPI</name>
<evidence type="ECO:0000313" key="5">
    <source>
        <dbReference type="EMBL" id="GFU22500.1"/>
    </source>
</evidence>
<protein>
    <recommendedName>
        <fullName evidence="2">Coiled-coil domain-containing protein 43</fullName>
    </recommendedName>
</protein>
<keyword evidence="6" id="KW-1185">Reference proteome</keyword>